<comment type="catalytic activity">
    <reaction evidence="1">
        <text>ATP + protein L-histidine = ADP + protein N-phospho-L-histidine.</text>
        <dbReference type="EC" id="2.7.13.3"/>
    </reaction>
</comment>
<dbReference type="Gene3D" id="6.10.340.10">
    <property type="match status" value="1"/>
</dbReference>
<dbReference type="Proteomes" id="UP000661649">
    <property type="component" value="Unassembled WGS sequence"/>
</dbReference>
<dbReference type="InterPro" id="IPR003660">
    <property type="entry name" value="HAMP_dom"/>
</dbReference>
<evidence type="ECO:0000256" key="5">
    <source>
        <dbReference type="ARBA" id="ARBA00022679"/>
    </source>
</evidence>
<comment type="caution">
    <text evidence="12">The sequence shown here is derived from an EMBL/GenBank/DDBJ whole genome shotgun (WGS) entry which is preliminary data.</text>
</comment>
<evidence type="ECO:0000256" key="3">
    <source>
        <dbReference type="ARBA" id="ARBA00012438"/>
    </source>
</evidence>
<feature type="domain" description="HAMP" evidence="11">
    <location>
        <begin position="305"/>
        <end position="357"/>
    </location>
</feature>
<dbReference type="Gene3D" id="3.30.565.10">
    <property type="entry name" value="Histidine kinase-like ATPase, C-terminal domain"/>
    <property type="match status" value="1"/>
</dbReference>
<evidence type="ECO:0000256" key="8">
    <source>
        <dbReference type="SAM" id="Coils"/>
    </source>
</evidence>
<keyword evidence="9" id="KW-0472">Membrane</keyword>
<organism evidence="12 13">
    <name type="scientific">Blautia stercoris</name>
    <dbReference type="NCBI Taxonomy" id="871664"/>
    <lineage>
        <taxon>Bacteria</taxon>
        <taxon>Bacillati</taxon>
        <taxon>Bacillota</taxon>
        <taxon>Clostridia</taxon>
        <taxon>Lachnospirales</taxon>
        <taxon>Lachnospiraceae</taxon>
        <taxon>Blautia</taxon>
    </lineage>
</organism>
<dbReference type="PANTHER" id="PTHR34220:SF7">
    <property type="entry name" value="SENSOR HISTIDINE KINASE YPDA"/>
    <property type="match status" value="1"/>
</dbReference>
<feature type="transmembrane region" description="Helical" evidence="9">
    <location>
        <begin position="12"/>
        <end position="35"/>
    </location>
</feature>
<keyword evidence="4" id="KW-0597">Phosphoprotein</keyword>
<dbReference type="InterPro" id="IPR050640">
    <property type="entry name" value="Bact_2-comp_sensor_kinase"/>
</dbReference>
<dbReference type="InterPro" id="IPR003594">
    <property type="entry name" value="HATPase_dom"/>
</dbReference>
<feature type="transmembrane region" description="Helical" evidence="9">
    <location>
        <begin position="283"/>
        <end position="304"/>
    </location>
</feature>
<evidence type="ECO:0000259" key="11">
    <source>
        <dbReference type="PROSITE" id="PS50885"/>
    </source>
</evidence>
<feature type="domain" description="Histidine kinase" evidence="10">
    <location>
        <begin position="468"/>
        <end position="572"/>
    </location>
</feature>
<dbReference type="SUPFAM" id="SSF158472">
    <property type="entry name" value="HAMP domain-like"/>
    <property type="match status" value="1"/>
</dbReference>
<dbReference type="SUPFAM" id="SSF55874">
    <property type="entry name" value="ATPase domain of HSP90 chaperone/DNA topoisomerase II/histidine kinase"/>
    <property type="match status" value="1"/>
</dbReference>
<keyword evidence="7" id="KW-0902">Two-component regulatory system</keyword>
<name>A0ABR7PC69_9FIRM</name>
<reference evidence="12 13" key="1">
    <citation type="submission" date="2020-08" db="EMBL/GenBank/DDBJ databases">
        <title>Genome public.</title>
        <authorList>
            <person name="Liu C."/>
            <person name="Sun Q."/>
        </authorList>
    </citation>
    <scope>NUCLEOTIDE SEQUENCE [LARGE SCALE GENOMIC DNA]</scope>
    <source>
        <strain evidence="12 13">3_YM_SP_D4_24.mj</strain>
    </source>
</reference>
<evidence type="ECO:0000256" key="2">
    <source>
        <dbReference type="ARBA" id="ARBA00004370"/>
    </source>
</evidence>
<protein>
    <recommendedName>
        <fullName evidence="3">histidine kinase</fullName>
        <ecNumber evidence="3">2.7.13.3</ecNumber>
    </recommendedName>
</protein>
<evidence type="ECO:0000313" key="12">
    <source>
        <dbReference type="EMBL" id="MBC8628862.1"/>
    </source>
</evidence>
<accession>A0ABR7PC69</accession>
<sequence>MKSKKVSIRVLVPVMISASIAVCVISCMILFSSYFSKYFQKNAIEKVDKQKKFLVQNLETEIGSMNEWINEIYYQEIKKYDVGSTEFEAKLKQKLLTESKNIYGIGLYDGDGKCIWKSDEFLEPENVNAEATAWFIQAKNNIETIHYGTKKLIWSKKANILEVSRYVEYLEKGTMKSGVLLLEYNMAPIDEILNQYQNQKTSYCYFLDAKRQLLYHPFDKQIASGLYTEKTIQTAFTDKNYVMQKMEGQRWLIEQQQIGYTGWNLVVVNSISSLATENYSLHFVAWLTLLLVGIILTFIDTLVFRNFTEPIYRLLYTMEKFGTGSYKVRAKEKGVGELKNLIKHFNVMADKLEEQMEEIRRNEQEKQRMEKKLLQSQINPHFLYNTLDSIIWMIRSEEYDGAGEMVSLLAKFFRISLSQGKDMIPLKKELEHATSYLAIQNIRFKDKFEFQVNADPNLLNYLCPKLSIQPLLENAIYHGMEGMYEDGEIEIRIYEKEGAIKIEVADNGPGMTAEKLDYIMHNKVISSKRGSGIGVRNVNERIQLIYGKNYGITIASELDEGTVATITIPKMEEFDET</sequence>
<dbReference type="Gene3D" id="3.30.450.20">
    <property type="entry name" value="PAS domain"/>
    <property type="match status" value="2"/>
</dbReference>
<dbReference type="EMBL" id="JACRTP010000003">
    <property type="protein sequence ID" value="MBC8628862.1"/>
    <property type="molecule type" value="Genomic_DNA"/>
</dbReference>
<dbReference type="Pfam" id="PF00672">
    <property type="entry name" value="HAMP"/>
    <property type="match status" value="1"/>
</dbReference>
<dbReference type="InterPro" id="IPR010559">
    <property type="entry name" value="Sig_transdc_His_kin_internal"/>
</dbReference>
<gene>
    <name evidence="12" type="ORF">H8712_09600</name>
</gene>
<dbReference type="GO" id="GO:0016301">
    <property type="term" value="F:kinase activity"/>
    <property type="evidence" value="ECO:0007669"/>
    <property type="project" value="UniProtKB-KW"/>
</dbReference>
<dbReference type="InterPro" id="IPR005467">
    <property type="entry name" value="His_kinase_dom"/>
</dbReference>
<evidence type="ECO:0000259" key="10">
    <source>
        <dbReference type="PROSITE" id="PS50109"/>
    </source>
</evidence>
<keyword evidence="5" id="KW-0808">Transferase</keyword>
<keyword evidence="6 12" id="KW-0418">Kinase</keyword>
<dbReference type="PANTHER" id="PTHR34220">
    <property type="entry name" value="SENSOR HISTIDINE KINASE YPDA"/>
    <property type="match status" value="1"/>
</dbReference>
<proteinExistence type="predicted"/>
<keyword evidence="13" id="KW-1185">Reference proteome</keyword>
<dbReference type="RefSeq" id="WP_117457228.1">
    <property type="nucleotide sequence ID" value="NZ_JACRTP010000003.1"/>
</dbReference>
<evidence type="ECO:0000256" key="7">
    <source>
        <dbReference type="ARBA" id="ARBA00023012"/>
    </source>
</evidence>
<keyword evidence="9" id="KW-0812">Transmembrane</keyword>
<dbReference type="InterPro" id="IPR004358">
    <property type="entry name" value="Sig_transdc_His_kin-like_C"/>
</dbReference>
<dbReference type="PROSITE" id="PS50885">
    <property type="entry name" value="HAMP"/>
    <property type="match status" value="1"/>
</dbReference>
<keyword evidence="8" id="KW-0175">Coiled coil</keyword>
<evidence type="ECO:0000313" key="13">
    <source>
        <dbReference type="Proteomes" id="UP000661649"/>
    </source>
</evidence>
<dbReference type="InterPro" id="IPR036890">
    <property type="entry name" value="HATPase_C_sf"/>
</dbReference>
<evidence type="ECO:0000256" key="1">
    <source>
        <dbReference type="ARBA" id="ARBA00000085"/>
    </source>
</evidence>
<dbReference type="Pfam" id="PF06580">
    <property type="entry name" value="His_kinase"/>
    <property type="match status" value="1"/>
</dbReference>
<dbReference type="Pfam" id="PF02518">
    <property type="entry name" value="HATPase_c"/>
    <property type="match status" value="1"/>
</dbReference>
<dbReference type="SMART" id="SM00387">
    <property type="entry name" value="HATPase_c"/>
    <property type="match status" value="1"/>
</dbReference>
<dbReference type="EC" id="2.7.13.3" evidence="3"/>
<evidence type="ECO:0000256" key="6">
    <source>
        <dbReference type="ARBA" id="ARBA00022777"/>
    </source>
</evidence>
<dbReference type="CDD" id="cd06225">
    <property type="entry name" value="HAMP"/>
    <property type="match status" value="1"/>
</dbReference>
<dbReference type="PRINTS" id="PR00344">
    <property type="entry name" value="BCTRLSENSOR"/>
</dbReference>
<keyword evidence="9" id="KW-1133">Transmembrane helix</keyword>
<evidence type="ECO:0000256" key="9">
    <source>
        <dbReference type="SAM" id="Phobius"/>
    </source>
</evidence>
<evidence type="ECO:0000256" key="4">
    <source>
        <dbReference type="ARBA" id="ARBA00022553"/>
    </source>
</evidence>
<dbReference type="SMART" id="SM00304">
    <property type="entry name" value="HAMP"/>
    <property type="match status" value="1"/>
</dbReference>
<comment type="subcellular location">
    <subcellularLocation>
        <location evidence="2">Membrane</location>
    </subcellularLocation>
</comment>
<dbReference type="PROSITE" id="PS50109">
    <property type="entry name" value="HIS_KIN"/>
    <property type="match status" value="1"/>
</dbReference>
<feature type="coiled-coil region" evidence="8">
    <location>
        <begin position="335"/>
        <end position="379"/>
    </location>
</feature>